<accession>A0ABV0G1E4</accession>
<dbReference type="EMBL" id="JBDPZD010000002">
    <property type="protein sequence ID" value="MEO3691558.1"/>
    <property type="molecule type" value="Genomic_DNA"/>
</dbReference>
<dbReference type="Proteomes" id="UP001495147">
    <property type="component" value="Unassembled WGS sequence"/>
</dbReference>
<evidence type="ECO:0000313" key="3">
    <source>
        <dbReference type="Proteomes" id="UP001495147"/>
    </source>
</evidence>
<sequence length="329" mass="34979">MPSLRPLVLLLIVGAAHADPTPDQRVAAARLTAEKAANCVAVQPFYWEVGNGRVPLAGGSVGPAGAEAPQRNTPMAIASASKWVYAAFVAERRQGLPSAMDWSFMNFRSGYTNFLICGPNQSVAACQSSPLNGRGQQNPATVGKFDYSGGHMQEHAVLMGLGQLGPDGLALALHQTLSPVIGAGWRFDYTQAQPAGGGRTTAGDYARLLQAMVSGQLQISKLLGEHKVCTNPTVCPSEAIKTPVPLDEAWSYSFGHWVEDDPQHGDGAFSSAGAFGFYPWISADKRFYGVLAREQRSPNPDDTALHPGAASAYCGRLIRAAWMDGQPRP</sequence>
<evidence type="ECO:0008006" key="4">
    <source>
        <dbReference type="Google" id="ProtNLM"/>
    </source>
</evidence>
<feature type="chain" id="PRO_5045138370" description="Beta-lactamase-related domain-containing protein" evidence="1">
    <location>
        <begin position="19"/>
        <end position="329"/>
    </location>
</feature>
<reference evidence="2 3" key="1">
    <citation type="submission" date="2024-05" db="EMBL/GenBank/DDBJ databases">
        <title>Roseateles sp. DJS-2-20 16S ribosomal RNA gene Genome sequencing and assembly.</title>
        <authorList>
            <person name="Woo H."/>
        </authorList>
    </citation>
    <scope>NUCLEOTIDE SEQUENCE [LARGE SCALE GENOMIC DNA]</scope>
    <source>
        <strain evidence="2 3">DJS-2-20</strain>
    </source>
</reference>
<protein>
    <recommendedName>
        <fullName evidence="4">Beta-lactamase-related domain-containing protein</fullName>
    </recommendedName>
</protein>
<evidence type="ECO:0000256" key="1">
    <source>
        <dbReference type="SAM" id="SignalP"/>
    </source>
</evidence>
<name>A0ABV0G1E4_9BURK</name>
<gene>
    <name evidence="2" type="ORF">ABDJ85_08770</name>
</gene>
<evidence type="ECO:0000313" key="2">
    <source>
        <dbReference type="EMBL" id="MEO3691558.1"/>
    </source>
</evidence>
<dbReference type="InterPro" id="IPR012338">
    <property type="entry name" value="Beta-lactam/transpept-like"/>
</dbReference>
<dbReference type="RefSeq" id="WP_347704377.1">
    <property type="nucleotide sequence ID" value="NZ_JBDPZD010000002.1"/>
</dbReference>
<organism evidence="2 3">
    <name type="scientific">Roseateles paludis</name>
    <dbReference type="NCBI Taxonomy" id="3145238"/>
    <lineage>
        <taxon>Bacteria</taxon>
        <taxon>Pseudomonadati</taxon>
        <taxon>Pseudomonadota</taxon>
        <taxon>Betaproteobacteria</taxon>
        <taxon>Burkholderiales</taxon>
        <taxon>Sphaerotilaceae</taxon>
        <taxon>Roseateles</taxon>
    </lineage>
</organism>
<dbReference type="SUPFAM" id="SSF56601">
    <property type="entry name" value="beta-lactamase/transpeptidase-like"/>
    <property type="match status" value="1"/>
</dbReference>
<proteinExistence type="predicted"/>
<keyword evidence="1" id="KW-0732">Signal</keyword>
<comment type="caution">
    <text evidence="2">The sequence shown here is derived from an EMBL/GenBank/DDBJ whole genome shotgun (WGS) entry which is preliminary data.</text>
</comment>
<dbReference type="Gene3D" id="3.40.710.10">
    <property type="entry name" value="DD-peptidase/beta-lactamase superfamily"/>
    <property type="match status" value="1"/>
</dbReference>
<keyword evidence="3" id="KW-1185">Reference proteome</keyword>
<feature type="signal peptide" evidence="1">
    <location>
        <begin position="1"/>
        <end position="18"/>
    </location>
</feature>